<dbReference type="EMBL" id="QGBI01000003">
    <property type="protein sequence ID" value="MBX3889011.1"/>
    <property type="molecule type" value="Genomic_DNA"/>
</dbReference>
<protein>
    <submittedName>
        <fullName evidence="2">Uncharacterized protein</fullName>
    </submittedName>
</protein>
<evidence type="ECO:0000313" key="3">
    <source>
        <dbReference type="Proteomes" id="UP001199322"/>
    </source>
</evidence>
<accession>A0AAW4Q2Z7</accession>
<name>A0AAW4Q2Z7_RALPI</name>
<feature type="compositionally biased region" description="Low complexity" evidence="1">
    <location>
        <begin position="32"/>
        <end position="48"/>
    </location>
</feature>
<evidence type="ECO:0000313" key="2">
    <source>
        <dbReference type="EMBL" id="MBX3889011.1"/>
    </source>
</evidence>
<feature type="compositionally biased region" description="Basic and acidic residues" evidence="1">
    <location>
        <begin position="55"/>
        <end position="71"/>
    </location>
</feature>
<evidence type="ECO:0000256" key="1">
    <source>
        <dbReference type="SAM" id="MobiDB-lite"/>
    </source>
</evidence>
<gene>
    <name evidence="2" type="ORF">DEE74_03925</name>
</gene>
<feature type="region of interest" description="Disordered" evidence="1">
    <location>
        <begin position="32"/>
        <end position="77"/>
    </location>
</feature>
<comment type="caution">
    <text evidence="2">The sequence shown here is derived from an EMBL/GenBank/DDBJ whole genome shotgun (WGS) entry which is preliminary data.</text>
</comment>
<reference evidence="2" key="1">
    <citation type="submission" date="2018-06" db="EMBL/GenBank/DDBJ databases">
        <authorList>
            <person name="O'Rourke A."/>
        </authorList>
    </citation>
    <scope>NUCLEOTIDE SEQUENCE</scope>
    <source>
        <strain evidence="2">132550021-3</strain>
    </source>
</reference>
<organism evidence="2 3">
    <name type="scientific">Ralstonia pickettii</name>
    <name type="common">Burkholderia pickettii</name>
    <dbReference type="NCBI Taxonomy" id="329"/>
    <lineage>
        <taxon>Bacteria</taxon>
        <taxon>Pseudomonadati</taxon>
        <taxon>Pseudomonadota</taxon>
        <taxon>Betaproteobacteria</taxon>
        <taxon>Burkholderiales</taxon>
        <taxon>Burkholderiaceae</taxon>
        <taxon>Ralstonia</taxon>
    </lineage>
</organism>
<dbReference type="Proteomes" id="UP001199322">
    <property type="component" value="Unassembled WGS sequence"/>
</dbReference>
<dbReference type="RefSeq" id="WP_179817489.1">
    <property type="nucleotide sequence ID" value="NZ_JACBXL010000001.1"/>
</dbReference>
<sequence length="77" mass="8365">MTRTARTGQPAFLIEWPRRLVETIASTSACMAPMRPTAAPMPMPRSTAGPIASADNDKKVEAPSDTRRLLERLGLAE</sequence>
<proteinExistence type="predicted"/>
<dbReference type="AlphaFoldDB" id="A0AAW4Q2Z7"/>